<evidence type="ECO:0000256" key="4">
    <source>
        <dbReference type="ARBA" id="ARBA00023136"/>
    </source>
</evidence>
<protein>
    <recommendedName>
        <fullName evidence="8">Integral membrane protein</fullName>
    </recommendedName>
</protein>
<evidence type="ECO:0000313" key="6">
    <source>
        <dbReference type="EMBL" id="KRK94449.1"/>
    </source>
</evidence>
<feature type="transmembrane region" description="Helical" evidence="5">
    <location>
        <begin position="99"/>
        <end position="124"/>
    </location>
</feature>
<comment type="subcellular location">
    <subcellularLocation>
        <location evidence="1">Membrane</location>
        <topology evidence="1">Multi-pass membrane protein</topology>
    </subcellularLocation>
</comment>
<accession>A0A0R1LNR6</accession>
<sequence>MITLNFLENAPLISGLAWTIAYIGLAYRGFKDKTPGMPLGALVLNFAWEVIFSLIYPPKSILALVVINTVWMILDVLIVITMLKYGPQVYQKGFGINRVIFYVMFFLGILASFGIMLLGAKYFIGLPQVAHNTFSVGKLIAIVQNMVMSILFLVQFYQRKNEGNPIKGQSFTIACAKWIGTPLTVGIVTVVSDPTGFMAIIYALTFICDTWYLVAIYRELQSKGLNPWKRL</sequence>
<dbReference type="InterPro" id="IPR039020">
    <property type="entry name" value="PaxB-like"/>
</dbReference>
<name>A0A0R1LNR6_9LACO</name>
<feature type="transmembrane region" description="Helical" evidence="5">
    <location>
        <begin position="61"/>
        <end position="87"/>
    </location>
</feature>
<evidence type="ECO:0000256" key="5">
    <source>
        <dbReference type="SAM" id="Phobius"/>
    </source>
</evidence>
<dbReference type="AlphaFoldDB" id="A0A0R1LNR6"/>
<reference evidence="6 7" key="1">
    <citation type="journal article" date="2015" name="Genome Announc.">
        <title>Expanding the biotechnology potential of lactobacilli through comparative genomics of 213 strains and associated genera.</title>
        <authorList>
            <person name="Sun Z."/>
            <person name="Harris H.M."/>
            <person name="McCann A."/>
            <person name="Guo C."/>
            <person name="Argimon S."/>
            <person name="Zhang W."/>
            <person name="Yang X."/>
            <person name="Jeffery I.B."/>
            <person name="Cooney J.C."/>
            <person name="Kagawa T.F."/>
            <person name="Liu W."/>
            <person name="Song Y."/>
            <person name="Salvetti E."/>
            <person name="Wrobel A."/>
            <person name="Rasinkangas P."/>
            <person name="Parkhill J."/>
            <person name="Rea M.C."/>
            <person name="O'Sullivan O."/>
            <person name="Ritari J."/>
            <person name="Douillard F.P."/>
            <person name="Paul Ross R."/>
            <person name="Yang R."/>
            <person name="Briner A.E."/>
            <person name="Felis G.E."/>
            <person name="de Vos W.M."/>
            <person name="Barrangou R."/>
            <person name="Klaenhammer T.R."/>
            <person name="Caufield P.W."/>
            <person name="Cui Y."/>
            <person name="Zhang H."/>
            <person name="O'Toole P.W."/>
        </authorList>
    </citation>
    <scope>NUCLEOTIDE SEQUENCE [LARGE SCALE GENOMIC DNA]</scope>
    <source>
        <strain evidence="6 7">DSM 19394</strain>
    </source>
</reference>
<gene>
    <name evidence="6" type="ORF">FD25_GL000411</name>
</gene>
<proteinExistence type="predicted"/>
<evidence type="ECO:0008006" key="8">
    <source>
        <dbReference type="Google" id="ProtNLM"/>
    </source>
</evidence>
<dbReference type="GO" id="GO:0016020">
    <property type="term" value="C:membrane"/>
    <property type="evidence" value="ECO:0007669"/>
    <property type="project" value="UniProtKB-SubCell"/>
</dbReference>
<comment type="caution">
    <text evidence="6">The sequence shown here is derived from an EMBL/GenBank/DDBJ whole genome shotgun (WGS) entry which is preliminary data.</text>
</comment>
<feature type="transmembrane region" description="Helical" evidence="5">
    <location>
        <begin position="12"/>
        <end position="30"/>
    </location>
</feature>
<dbReference type="PANTHER" id="PTHR42038">
    <property type="match status" value="1"/>
</dbReference>
<evidence type="ECO:0000256" key="1">
    <source>
        <dbReference type="ARBA" id="ARBA00004141"/>
    </source>
</evidence>
<feature type="transmembrane region" description="Helical" evidence="5">
    <location>
        <begin position="37"/>
        <end position="55"/>
    </location>
</feature>
<dbReference type="PATRIC" id="fig|1423715.3.peg.428"/>
<dbReference type="Pfam" id="PF25129">
    <property type="entry name" value="Pyr4-TMTC"/>
    <property type="match status" value="1"/>
</dbReference>
<keyword evidence="3 5" id="KW-1133">Transmembrane helix</keyword>
<organism evidence="6 7">
    <name type="scientific">Levilactobacillus acidifarinae DSM 19394 = JCM 15949</name>
    <dbReference type="NCBI Taxonomy" id="1423715"/>
    <lineage>
        <taxon>Bacteria</taxon>
        <taxon>Bacillati</taxon>
        <taxon>Bacillota</taxon>
        <taxon>Bacilli</taxon>
        <taxon>Lactobacillales</taxon>
        <taxon>Lactobacillaceae</taxon>
        <taxon>Levilactobacillus</taxon>
    </lineage>
</organism>
<dbReference type="GO" id="GO:0016829">
    <property type="term" value="F:lyase activity"/>
    <property type="evidence" value="ECO:0007669"/>
    <property type="project" value="InterPro"/>
</dbReference>
<dbReference type="STRING" id="1423715.FD25_GL000411"/>
<dbReference type="Proteomes" id="UP000051955">
    <property type="component" value="Unassembled WGS sequence"/>
</dbReference>
<feature type="transmembrane region" description="Helical" evidence="5">
    <location>
        <begin position="197"/>
        <end position="217"/>
    </location>
</feature>
<keyword evidence="4 5" id="KW-0472">Membrane</keyword>
<dbReference type="EMBL" id="AZDV01000026">
    <property type="protein sequence ID" value="KRK94449.1"/>
    <property type="molecule type" value="Genomic_DNA"/>
</dbReference>
<dbReference type="PANTHER" id="PTHR42038:SF2">
    <property type="entry name" value="TERPENE CYCLASE AUSL"/>
    <property type="match status" value="1"/>
</dbReference>
<feature type="transmembrane region" description="Helical" evidence="5">
    <location>
        <begin position="136"/>
        <end position="158"/>
    </location>
</feature>
<evidence type="ECO:0000256" key="2">
    <source>
        <dbReference type="ARBA" id="ARBA00022692"/>
    </source>
</evidence>
<keyword evidence="7" id="KW-1185">Reference proteome</keyword>
<evidence type="ECO:0000313" key="7">
    <source>
        <dbReference type="Proteomes" id="UP000051955"/>
    </source>
</evidence>
<keyword evidence="2 5" id="KW-0812">Transmembrane</keyword>
<evidence type="ECO:0000256" key="3">
    <source>
        <dbReference type="ARBA" id="ARBA00022989"/>
    </source>
</evidence>
<feature type="transmembrane region" description="Helical" evidence="5">
    <location>
        <begin position="170"/>
        <end position="191"/>
    </location>
</feature>